<dbReference type="SMART" id="SM00651">
    <property type="entry name" value="Sm"/>
    <property type="match status" value="1"/>
</dbReference>
<dbReference type="CDD" id="cd01724">
    <property type="entry name" value="Sm_D1"/>
    <property type="match status" value="1"/>
</dbReference>
<dbReference type="InterPro" id="IPR001163">
    <property type="entry name" value="Sm_dom_euk/arc"/>
</dbReference>
<dbReference type="EMBL" id="MU854499">
    <property type="protein sequence ID" value="KAK4034014.1"/>
    <property type="molecule type" value="Genomic_DNA"/>
</dbReference>
<dbReference type="GO" id="GO:0031981">
    <property type="term" value="C:nuclear lumen"/>
    <property type="evidence" value="ECO:0007669"/>
    <property type="project" value="UniProtKB-ARBA"/>
</dbReference>
<feature type="compositionally biased region" description="Basic residues" evidence="7">
    <location>
        <begin position="332"/>
        <end position="351"/>
    </location>
</feature>
<feature type="transmembrane region" description="Helical" evidence="8">
    <location>
        <begin position="48"/>
        <end position="66"/>
    </location>
</feature>
<dbReference type="InterPro" id="IPR034102">
    <property type="entry name" value="Sm_D1"/>
</dbReference>
<dbReference type="Proteomes" id="UP001303115">
    <property type="component" value="Unassembled WGS sequence"/>
</dbReference>
<keyword evidence="8" id="KW-0812">Transmembrane</keyword>
<evidence type="ECO:0000313" key="10">
    <source>
        <dbReference type="EMBL" id="KAK4034014.1"/>
    </source>
</evidence>
<dbReference type="GO" id="GO:0003723">
    <property type="term" value="F:RNA binding"/>
    <property type="evidence" value="ECO:0007669"/>
    <property type="project" value="InterPro"/>
</dbReference>
<keyword evidence="8" id="KW-0472">Membrane</keyword>
<sequence>MASFFEDLWQSIFTPGPTPTLLVATNATFAALQVVLAALLYATHSIHFLVLSALCGGLWAAINWFARELKEHQQQEEEKKKGRAALAASQPARAAAAAAAASGESETEVEAAATKSSTASLRPRAGPPAAAAAVSTEVEPAETQGQLKHRAAVAEELSSPSQGHKSGHYSAPYCPLHNHARDNTRLNRRGLSKKRHPADRSPQSTPTRSKNPITSPYQIKKTNHPRLPARRFLMKCANETVTIELKNGTIVHGTIASVSPQMNTALRNVKMTPRGQDAIPLETLNVRGSTIRYFILPDSLPLDTLLIDDAPKPKNKARKEAERGAAGGRGGRGGRGRGMGRGRGRGRGRGF</sequence>
<dbReference type="SUPFAM" id="SSF50182">
    <property type="entry name" value="Sm-like ribonucleoproteins"/>
    <property type="match status" value="1"/>
</dbReference>
<feature type="domain" description="Sm" evidence="9">
    <location>
        <begin position="228"/>
        <end position="300"/>
    </location>
</feature>
<name>A0AAN6P946_9PEZI</name>
<dbReference type="InterPro" id="IPR047575">
    <property type="entry name" value="Sm"/>
</dbReference>
<organism evidence="10 11">
    <name type="scientific">Parachaetomium inaequale</name>
    <dbReference type="NCBI Taxonomy" id="2588326"/>
    <lineage>
        <taxon>Eukaryota</taxon>
        <taxon>Fungi</taxon>
        <taxon>Dikarya</taxon>
        <taxon>Ascomycota</taxon>
        <taxon>Pezizomycotina</taxon>
        <taxon>Sordariomycetes</taxon>
        <taxon>Sordariomycetidae</taxon>
        <taxon>Sordariales</taxon>
        <taxon>Chaetomiaceae</taxon>
        <taxon>Parachaetomium</taxon>
    </lineage>
</organism>
<evidence type="ECO:0000256" key="4">
    <source>
        <dbReference type="ARBA" id="ARBA00023242"/>
    </source>
</evidence>
<evidence type="ECO:0000256" key="3">
    <source>
        <dbReference type="ARBA" id="ARBA00022737"/>
    </source>
</evidence>
<feature type="region of interest" description="Disordered" evidence="7">
    <location>
        <begin position="310"/>
        <end position="351"/>
    </location>
</feature>
<protein>
    <submittedName>
        <fullName evidence="10">ER protein Pkr1-domain-containing protein</fullName>
    </submittedName>
</protein>
<keyword evidence="4" id="KW-0539">Nucleus</keyword>
<accession>A0AAN6P946</accession>
<feature type="compositionally biased region" description="Polar residues" evidence="7">
    <location>
        <begin position="201"/>
        <end position="217"/>
    </location>
</feature>
<dbReference type="PROSITE" id="PS52002">
    <property type="entry name" value="SM"/>
    <property type="match status" value="1"/>
</dbReference>
<feature type="transmembrane region" description="Helical" evidence="8">
    <location>
        <begin position="20"/>
        <end position="41"/>
    </location>
</feature>
<evidence type="ECO:0000256" key="5">
    <source>
        <dbReference type="ARBA" id="ARBA00023274"/>
    </source>
</evidence>
<feature type="compositionally biased region" description="Low complexity" evidence="7">
    <location>
        <begin position="96"/>
        <end position="143"/>
    </location>
</feature>
<comment type="subcellular location">
    <subcellularLocation>
        <location evidence="1">Nucleus</location>
    </subcellularLocation>
</comment>
<proteinExistence type="inferred from homology"/>
<dbReference type="GO" id="GO:0010468">
    <property type="term" value="P:regulation of gene expression"/>
    <property type="evidence" value="ECO:0007669"/>
    <property type="project" value="UniProtKB-ARBA"/>
</dbReference>
<dbReference type="GO" id="GO:0097525">
    <property type="term" value="C:spliceosomal snRNP complex"/>
    <property type="evidence" value="ECO:0007669"/>
    <property type="project" value="UniProtKB-ARBA"/>
</dbReference>
<reference evidence="11" key="1">
    <citation type="journal article" date="2023" name="Mol. Phylogenet. Evol.">
        <title>Genome-scale phylogeny and comparative genomics of the fungal order Sordariales.</title>
        <authorList>
            <person name="Hensen N."/>
            <person name="Bonometti L."/>
            <person name="Westerberg I."/>
            <person name="Brannstrom I.O."/>
            <person name="Guillou S."/>
            <person name="Cros-Aarteil S."/>
            <person name="Calhoun S."/>
            <person name="Haridas S."/>
            <person name="Kuo A."/>
            <person name="Mondo S."/>
            <person name="Pangilinan J."/>
            <person name="Riley R."/>
            <person name="LaButti K."/>
            <person name="Andreopoulos B."/>
            <person name="Lipzen A."/>
            <person name="Chen C."/>
            <person name="Yan M."/>
            <person name="Daum C."/>
            <person name="Ng V."/>
            <person name="Clum A."/>
            <person name="Steindorff A."/>
            <person name="Ohm R.A."/>
            <person name="Martin F."/>
            <person name="Silar P."/>
            <person name="Natvig D.O."/>
            <person name="Lalanne C."/>
            <person name="Gautier V."/>
            <person name="Ament-Velasquez S.L."/>
            <person name="Kruys A."/>
            <person name="Hutchinson M.I."/>
            <person name="Powell A.J."/>
            <person name="Barry K."/>
            <person name="Miller A.N."/>
            <person name="Grigoriev I.V."/>
            <person name="Debuchy R."/>
            <person name="Gladieux P."/>
            <person name="Hiltunen Thoren M."/>
            <person name="Johannesson H."/>
        </authorList>
    </citation>
    <scope>NUCLEOTIDE SEQUENCE [LARGE SCALE GENOMIC DNA]</scope>
    <source>
        <strain evidence="11">CBS 284.82</strain>
    </source>
</reference>
<dbReference type="Gene3D" id="2.30.30.100">
    <property type="match status" value="1"/>
</dbReference>
<dbReference type="Pfam" id="PF08636">
    <property type="entry name" value="Pkr1"/>
    <property type="match status" value="1"/>
</dbReference>
<comment type="similarity">
    <text evidence="2">Belongs to the snRNP core protein family.</text>
</comment>
<dbReference type="InterPro" id="IPR013945">
    <property type="entry name" value="Pkr1"/>
</dbReference>
<keyword evidence="8" id="KW-1133">Transmembrane helix</keyword>
<evidence type="ECO:0000256" key="7">
    <source>
        <dbReference type="SAM" id="MobiDB-lite"/>
    </source>
</evidence>
<dbReference type="GO" id="GO:0070072">
    <property type="term" value="P:vacuolar proton-transporting V-type ATPase complex assembly"/>
    <property type="evidence" value="ECO:0007669"/>
    <property type="project" value="InterPro"/>
</dbReference>
<keyword evidence="5" id="KW-0687">Ribonucleoprotein</keyword>
<evidence type="ECO:0000259" key="9">
    <source>
        <dbReference type="PROSITE" id="PS52002"/>
    </source>
</evidence>
<evidence type="ECO:0000256" key="1">
    <source>
        <dbReference type="ARBA" id="ARBA00004123"/>
    </source>
</evidence>
<dbReference type="InterPro" id="IPR027141">
    <property type="entry name" value="LSm4/Sm_D1/D3"/>
</dbReference>
<comment type="function">
    <text evidence="6">Involved in splicing regulation. Facilitates post-transcriptional gene silencing (PTGS) by limiting the degradation of transgene aberrant RNAs by the RNA quality control (RQC) machinery, thus favoring their entry into cytoplasmic siRNA bodies where they can trigger PTGS. Does not participate in the production of small RNAs.</text>
</comment>
<keyword evidence="3" id="KW-0677">Repeat</keyword>
<dbReference type="AlphaFoldDB" id="A0AAN6P946"/>
<gene>
    <name evidence="10" type="ORF">C8A01DRAFT_49512</name>
</gene>
<dbReference type="FunFam" id="2.30.30.100:FF:000008">
    <property type="entry name" value="Small nuclear ribonucleoprotein Sm D1"/>
    <property type="match status" value="1"/>
</dbReference>
<feature type="region of interest" description="Disordered" evidence="7">
    <location>
        <begin position="96"/>
        <end position="220"/>
    </location>
</feature>
<dbReference type="InterPro" id="IPR010920">
    <property type="entry name" value="LSM_dom_sf"/>
</dbReference>
<dbReference type="PANTHER" id="PTHR23338">
    <property type="entry name" value="SMALL NUCLEAR RIBONUCLEOPROTEIN SM"/>
    <property type="match status" value="1"/>
</dbReference>
<feature type="compositionally biased region" description="Basic residues" evidence="7">
    <location>
        <begin position="186"/>
        <end position="197"/>
    </location>
</feature>
<dbReference type="Pfam" id="PF01423">
    <property type="entry name" value="LSM"/>
    <property type="match status" value="1"/>
</dbReference>
<evidence type="ECO:0000256" key="8">
    <source>
        <dbReference type="SAM" id="Phobius"/>
    </source>
</evidence>
<comment type="caution">
    <text evidence="10">The sequence shown here is derived from an EMBL/GenBank/DDBJ whole genome shotgun (WGS) entry which is preliminary data.</text>
</comment>
<keyword evidence="11" id="KW-1185">Reference proteome</keyword>
<dbReference type="GO" id="GO:0000387">
    <property type="term" value="P:spliceosomal snRNP assembly"/>
    <property type="evidence" value="ECO:0007669"/>
    <property type="project" value="InterPro"/>
</dbReference>
<evidence type="ECO:0000256" key="6">
    <source>
        <dbReference type="ARBA" id="ARBA00054531"/>
    </source>
</evidence>
<evidence type="ECO:0000313" key="11">
    <source>
        <dbReference type="Proteomes" id="UP001303115"/>
    </source>
</evidence>
<evidence type="ECO:0000256" key="2">
    <source>
        <dbReference type="ARBA" id="ARBA00008146"/>
    </source>
</evidence>